<name>A0AAD4QWG9_9BILA</name>
<gene>
    <name evidence="2" type="ORF">DdX_13454</name>
</gene>
<dbReference type="Proteomes" id="UP001201812">
    <property type="component" value="Unassembled WGS sequence"/>
</dbReference>
<feature type="signal peptide" evidence="1">
    <location>
        <begin position="1"/>
        <end position="21"/>
    </location>
</feature>
<sequence length="281" mass="32164">MKPVHITVVAILIVVADKCLAPETAEGALTKKVPAGAEISVMKDAEYEKMETIARRHFPADKYVSLSEDSKNIDCNKLEDVIVSIAYIRALWSFSGYCYWESVDNKFARNYQDWESMVKDQQDMFNGKGNTGRVFKFAIILENNAKVKQAQLSALEESREGAPKILEEIIRQNPNAKPQPVWAAGSRLYNHLQLILSYSNHLFEHFNNTCGNLSQPLQKVLDIFLSPIYRKKSEYFLSRVHSKLIEIEEQKTVDSQLERLLSDLIHLRQENNEMAKRLSIA</sequence>
<accession>A0AAD4QWG9</accession>
<evidence type="ECO:0000313" key="3">
    <source>
        <dbReference type="Proteomes" id="UP001201812"/>
    </source>
</evidence>
<dbReference type="AlphaFoldDB" id="A0AAD4QWG9"/>
<reference evidence="2" key="1">
    <citation type="submission" date="2022-01" db="EMBL/GenBank/DDBJ databases">
        <title>Genome Sequence Resource for Two Populations of Ditylenchus destructor, the Migratory Endoparasitic Phytonematode.</title>
        <authorList>
            <person name="Zhang H."/>
            <person name="Lin R."/>
            <person name="Xie B."/>
        </authorList>
    </citation>
    <scope>NUCLEOTIDE SEQUENCE</scope>
    <source>
        <strain evidence="2">BazhouSP</strain>
    </source>
</reference>
<dbReference type="EMBL" id="JAKKPZ010000054">
    <property type="protein sequence ID" value="KAI1705661.1"/>
    <property type="molecule type" value="Genomic_DNA"/>
</dbReference>
<organism evidence="2 3">
    <name type="scientific">Ditylenchus destructor</name>
    <dbReference type="NCBI Taxonomy" id="166010"/>
    <lineage>
        <taxon>Eukaryota</taxon>
        <taxon>Metazoa</taxon>
        <taxon>Ecdysozoa</taxon>
        <taxon>Nematoda</taxon>
        <taxon>Chromadorea</taxon>
        <taxon>Rhabditida</taxon>
        <taxon>Tylenchina</taxon>
        <taxon>Tylenchomorpha</taxon>
        <taxon>Sphaerularioidea</taxon>
        <taxon>Anguinidae</taxon>
        <taxon>Anguininae</taxon>
        <taxon>Ditylenchus</taxon>
    </lineage>
</organism>
<keyword evidence="3" id="KW-1185">Reference proteome</keyword>
<feature type="chain" id="PRO_5042148693" evidence="1">
    <location>
        <begin position="22"/>
        <end position="281"/>
    </location>
</feature>
<comment type="caution">
    <text evidence="2">The sequence shown here is derived from an EMBL/GenBank/DDBJ whole genome shotgun (WGS) entry which is preliminary data.</text>
</comment>
<keyword evidence="1" id="KW-0732">Signal</keyword>
<proteinExistence type="predicted"/>
<evidence type="ECO:0000256" key="1">
    <source>
        <dbReference type="SAM" id="SignalP"/>
    </source>
</evidence>
<evidence type="ECO:0000313" key="2">
    <source>
        <dbReference type="EMBL" id="KAI1705661.1"/>
    </source>
</evidence>
<protein>
    <submittedName>
        <fullName evidence="2">Uncharacterized protein</fullName>
    </submittedName>
</protein>